<reference evidence="1 2" key="1">
    <citation type="journal article" date="2015" name="Genome Announc.">
        <title>Expanding the biotechnology potential of lactobacilli through comparative genomics of 213 strains and associated genera.</title>
        <authorList>
            <person name="Sun Z."/>
            <person name="Harris H.M."/>
            <person name="McCann A."/>
            <person name="Guo C."/>
            <person name="Argimon S."/>
            <person name="Zhang W."/>
            <person name="Yang X."/>
            <person name="Jeffery I.B."/>
            <person name="Cooney J.C."/>
            <person name="Kagawa T.F."/>
            <person name="Liu W."/>
            <person name="Song Y."/>
            <person name="Salvetti E."/>
            <person name="Wrobel A."/>
            <person name="Rasinkangas P."/>
            <person name="Parkhill J."/>
            <person name="Rea M.C."/>
            <person name="O'Sullivan O."/>
            <person name="Ritari J."/>
            <person name="Douillard F.P."/>
            <person name="Paul Ross R."/>
            <person name="Yang R."/>
            <person name="Briner A.E."/>
            <person name="Felis G.E."/>
            <person name="de Vos W.M."/>
            <person name="Barrangou R."/>
            <person name="Klaenhammer T.R."/>
            <person name="Caufield P.W."/>
            <person name="Cui Y."/>
            <person name="Zhang H."/>
            <person name="O'Toole P.W."/>
        </authorList>
    </citation>
    <scope>NUCLEOTIDE SEQUENCE [LARGE SCALE GENOMIC DNA]</scope>
    <source>
        <strain evidence="1 2">DSM 19682</strain>
    </source>
</reference>
<proteinExistence type="predicted"/>
<comment type="caution">
    <text evidence="1">The sequence shown here is derived from an EMBL/GenBank/DDBJ whole genome shotgun (WGS) entry which is preliminary data.</text>
</comment>
<dbReference type="InterPro" id="IPR023211">
    <property type="entry name" value="DNA_pol_palm_dom_sf"/>
</dbReference>
<organism evidence="1 2">
    <name type="scientific">Companilactobacillus nodensis DSM 19682 = JCM 14932 = NBRC 107160</name>
    <dbReference type="NCBI Taxonomy" id="1423775"/>
    <lineage>
        <taxon>Bacteria</taxon>
        <taxon>Bacillati</taxon>
        <taxon>Bacillota</taxon>
        <taxon>Bacilli</taxon>
        <taxon>Lactobacillales</taxon>
        <taxon>Lactobacillaceae</taxon>
        <taxon>Companilactobacillus</taxon>
    </lineage>
</organism>
<dbReference type="eggNOG" id="COG0417">
    <property type="taxonomic scope" value="Bacteria"/>
</dbReference>
<dbReference type="EMBL" id="AZDZ01000014">
    <property type="protein sequence ID" value="KRK79474.1"/>
    <property type="molecule type" value="Genomic_DNA"/>
</dbReference>
<sequence length="562" mass="65474">MTEELLFYDLEVFKCDNFAVFLDENKNVVQIFHNDYDGCRELIRDKKLVGYNNHYYDDRVIPKMMDGESVAQIKDLNDEIIAGNENAGKLGKLKSTYDCFQQIDVSRPGLKKIEGNQGKMIFESDVPFDIDRPLTEEEIQEVIKYCTYDVKTTVDVFKMRHDNYFKAKKHLVSMIDNPSSSIEDWNTTTISANVLMNRPLPKWSDVRLGKYDANRDYELLKIVPEEIRELWQGQKGTQTLDQFDCEIQFGFGGLHGAHKYKKKFTDVRQWDVTSMYPHIILILGVLGPHAEKYKQILEDRIGLKKTNPELAAAYKIILNSVYGNLKNKYSILYNPEAARSVCFYGQIALYKLCEMLAPYATLVNINTDGIGFIPKVDEEKLQVIKSEWEKMFNLSLEDDYFDEFIQKDVNNYIGKKGDHLKVKGGDVARFYKDQPFKNNSIRIVDIAIVNKLVYGKDVVTTLEENLNDPHLFQYILQAGRTYKGTFDQNGNKYQNINRVFATKDSGIKLYKRRQDDGLVKFPDSPENMMLWNDETDKFTDFKNKVDLNFYYKLTTKNLERWE</sequence>
<dbReference type="RefSeq" id="WP_025024387.1">
    <property type="nucleotide sequence ID" value="NZ_AZDZ01000014.1"/>
</dbReference>
<dbReference type="Proteomes" id="UP000051248">
    <property type="component" value="Unassembled WGS sequence"/>
</dbReference>
<keyword evidence="2" id="KW-1185">Reference proteome</keyword>
<accession>A0A0R1KHI6</accession>
<dbReference type="OrthoDB" id="394423at2"/>
<dbReference type="AlphaFoldDB" id="A0A0R1KHI6"/>
<evidence type="ECO:0000313" key="1">
    <source>
        <dbReference type="EMBL" id="KRK79474.1"/>
    </source>
</evidence>
<evidence type="ECO:0000313" key="2">
    <source>
        <dbReference type="Proteomes" id="UP000051248"/>
    </source>
</evidence>
<dbReference type="SUPFAM" id="SSF56672">
    <property type="entry name" value="DNA/RNA polymerases"/>
    <property type="match status" value="1"/>
</dbReference>
<dbReference type="STRING" id="1423775.FD03_GL000604"/>
<protein>
    <submittedName>
        <fullName evidence="1">Dna polymerase</fullName>
    </submittedName>
</protein>
<gene>
    <name evidence="1" type="ORF">FD03_GL000604</name>
</gene>
<dbReference type="Gene3D" id="3.90.1600.10">
    <property type="entry name" value="Palm domain of DNA polymerase"/>
    <property type="match status" value="1"/>
</dbReference>
<dbReference type="InterPro" id="IPR043502">
    <property type="entry name" value="DNA/RNA_pol_sf"/>
</dbReference>
<name>A0A0R1KHI6_9LACO</name>
<dbReference type="PATRIC" id="fig|1423775.4.peg.616"/>